<evidence type="ECO:0000256" key="1">
    <source>
        <dbReference type="ARBA" id="ARBA00023235"/>
    </source>
</evidence>
<dbReference type="GO" id="GO:0006096">
    <property type="term" value="P:glycolytic process"/>
    <property type="evidence" value="ECO:0007669"/>
    <property type="project" value="UniProtKB-UniPathway"/>
</dbReference>
<evidence type="ECO:0000256" key="2">
    <source>
        <dbReference type="RuleBase" id="RU363013"/>
    </source>
</evidence>
<keyword evidence="1 2" id="KW-0413">Isomerase</keyword>
<dbReference type="GO" id="GO:0006094">
    <property type="term" value="P:gluconeogenesis"/>
    <property type="evidence" value="ECO:0007669"/>
    <property type="project" value="UniProtKB-UniPathway"/>
</dbReference>
<keyword evidence="2" id="KW-0312">Gluconeogenesis</keyword>
<dbReference type="Proteomes" id="UP000033648">
    <property type="component" value="Unassembled WGS sequence"/>
</dbReference>
<dbReference type="PROSITE" id="PS51440">
    <property type="entry name" value="TIM_2"/>
    <property type="match status" value="1"/>
</dbReference>
<dbReference type="PANTHER" id="PTHR21139:SF2">
    <property type="entry name" value="TRIOSEPHOSPHATE ISOMERASE"/>
    <property type="match status" value="1"/>
</dbReference>
<accession>A0A0F4L192</accession>
<dbReference type="GO" id="GO:0046166">
    <property type="term" value="P:glyceraldehyde-3-phosphate biosynthetic process"/>
    <property type="evidence" value="ECO:0007669"/>
    <property type="project" value="TreeGrafter"/>
</dbReference>
<keyword evidence="2" id="KW-0963">Cytoplasm</keyword>
<dbReference type="AlphaFoldDB" id="A0A0F4L192"/>
<dbReference type="UniPathway" id="UPA00138"/>
<dbReference type="EC" id="5.3.1.1" evidence="2"/>
<dbReference type="InterPro" id="IPR013785">
    <property type="entry name" value="Aldolase_TIM"/>
</dbReference>
<organism evidence="3 4">
    <name type="scientific">Bifidobacterium asteroides</name>
    <dbReference type="NCBI Taxonomy" id="1684"/>
    <lineage>
        <taxon>Bacteria</taxon>
        <taxon>Bacillati</taxon>
        <taxon>Actinomycetota</taxon>
        <taxon>Actinomycetes</taxon>
        <taxon>Bifidobacteriales</taxon>
        <taxon>Bifidobacteriaceae</taxon>
        <taxon>Bifidobacterium</taxon>
    </lineage>
</organism>
<comment type="subunit">
    <text evidence="2">Homodimer.</text>
</comment>
<comment type="subcellular location">
    <subcellularLocation>
        <location evidence="2">Cytoplasm</location>
    </subcellularLocation>
</comment>
<dbReference type="GO" id="GO:0005829">
    <property type="term" value="C:cytosol"/>
    <property type="evidence" value="ECO:0007669"/>
    <property type="project" value="TreeGrafter"/>
</dbReference>
<proteinExistence type="inferred from homology"/>
<comment type="caution">
    <text evidence="3">The sequence shown here is derived from an EMBL/GenBank/DDBJ whole genome shotgun (WGS) entry which is preliminary data.</text>
</comment>
<reference evidence="3 4" key="1">
    <citation type="submission" date="2014-12" db="EMBL/GenBank/DDBJ databases">
        <title>Comparative genomics of the lactic acid bacteria isolated from the honey bee gut.</title>
        <authorList>
            <person name="Ellegaard K.M."/>
            <person name="Tamarit D."/>
            <person name="Javelind E."/>
            <person name="Olofsson T."/>
            <person name="Andersson S.G."/>
            <person name="Vasquez A."/>
        </authorList>
    </citation>
    <scope>NUCLEOTIDE SEQUENCE [LARGE SCALE GENOMIC DNA]</scope>
    <source>
        <strain evidence="3 4">Bin2</strain>
    </source>
</reference>
<sequence length="258" mass="28357">MNKPIVAISLKMYFTRKQTLAYCRRLADLLNAAALPLDKVTMAVLPDYLTVEQAGQALLSTDVHLGIQDVCDQDRGPFTGEVSPRDAFDLGVTVAEVGHEERRRLYGEDDELIGRKVRACWRNGLIPLLCVGELSNHGPEAAADYCLKQIEMGLGEKPDLPAWIAYEPVWAVGASRPAPVEYVQEVCSIIKNKLGPQYHNLSLIYGGAAAPGLLTELWPTVDGVFLGRFAHDPAAFLEVVKEAWRLISQDSEVQNGQS</sequence>
<dbReference type="Gene3D" id="3.20.20.70">
    <property type="entry name" value="Aldolase class I"/>
    <property type="match status" value="1"/>
</dbReference>
<evidence type="ECO:0000313" key="3">
    <source>
        <dbReference type="EMBL" id="KJY51998.1"/>
    </source>
</evidence>
<dbReference type="InterPro" id="IPR035990">
    <property type="entry name" value="TIM_sf"/>
</dbReference>
<comment type="pathway">
    <text evidence="2">Carbohydrate degradation; glycolysis; D-glyceraldehyde 3-phosphate from glycerone phosphate: step 1/1.</text>
</comment>
<comment type="catalytic activity">
    <reaction evidence="2">
        <text>D-glyceraldehyde 3-phosphate = dihydroxyacetone phosphate</text>
        <dbReference type="Rhea" id="RHEA:18585"/>
        <dbReference type="ChEBI" id="CHEBI:57642"/>
        <dbReference type="ChEBI" id="CHEBI:59776"/>
        <dbReference type="EC" id="5.3.1.1"/>
    </reaction>
</comment>
<dbReference type="PATRIC" id="fig|1684.4.peg.580"/>
<name>A0A0F4L192_9BIFI</name>
<dbReference type="Pfam" id="PF00121">
    <property type="entry name" value="TIM"/>
    <property type="match status" value="1"/>
</dbReference>
<dbReference type="UniPathway" id="UPA00109">
    <property type="reaction ID" value="UER00189"/>
</dbReference>
<comment type="pathway">
    <text evidence="2">Carbohydrate biosynthesis; gluconeogenesis.</text>
</comment>
<dbReference type="EMBL" id="JWME01000006">
    <property type="protein sequence ID" value="KJY51998.1"/>
    <property type="molecule type" value="Genomic_DNA"/>
</dbReference>
<comment type="similarity">
    <text evidence="2">Belongs to the triosephosphate isomerase family.</text>
</comment>
<dbReference type="SUPFAM" id="SSF51351">
    <property type="entry name" value="Triosephosphate isomerase (TIM)"/>
    <property type="match status" value="1"/>
</dbReference>
<dbReference type="InterPro" id="IPR000652">
    <property type="entry name" value="Triosephosphate_isomerase"/>
</dbReference>
<dbReference type="GO" id="GO:0019563">
    <property type="term" value="P:glycerol catabolic process"/>
    <property type="evidence" value="ECO:0007669"/>
    <property type="project" value="TreeGrafter"/>
</dbReference>
<evidence type="ECO:0000313" key="4">
    <source>
        <dbReference type="Proteomes" id="UP000033648"/>
    </source>
</evidence>
<keyword evidence="2" id="KW-0324">Glycolysis</keyword>
<dbReference type="CDD" id="cd00311">
    <property type="entry name" value="TIM"/>
    <property type="match status" value="1"/>
</dbReference>
<gene>
    <name evidence="3" type="ORF">JF69_05370</name>
</gene>
<dbReference type="PANTHER" id="PTHR21139">
    <property type="entry name" value="TRIOSEPHOSPHATE ISOMERASE"/>
    <property type="match status" value="1"/>
</dbReference>
<dbReference type="OrthoDB" id="9809429at2"/>
<protein>
    <recommendedName>
        <fullName evidence="2">Triosephosphate isomerase</fullName>
        <ecNumber evidence="2">5.3.1.1</ecNumber>
    </recommendedName>
</protein>
<dbReference type="GO" id="GO:0004807">
    <property type="term" value="F:triose-phosphate isomerase activity"/>
    <property type="evidence" value="ECO:0007669"/>
    <property type="project" value="UniProtKB-EC"/>
</dbReference>